<feature type="non-terminal residue" evidence="2">
    <location>
        <position position="214"/>
    </location>
</feature>
<name>A0A564XZC4_HYMDI</name>
<accession>A0A564XZC4</accession>
<proteinExistence type="predicted"/>
<feature type="non-terminal residue" evidence="2">
    <location>
        <position position="1"/>
    </location>
</feature>
<evidence type="ECO:0000313" key="3">
    <source>
        <dbReference type="Proteomes" id="UP000321570"/>
    </source>
</evidence>
<dbReference type="AlphaFoldDB" id="A0A564XZC4"/>
<dbReference type="EMBL" id="CABIJS010000021">
    <property type="protein sequence ID" value="VUZ39603.1"/>
    <property type="molecule type" value="Genomic_DNA"/>
</dbReference>
<feature type="region of interest" description="Disordered" evidence="1">
    <location>
        <begin position="159"/>
        <end position="214"/>
    </location>
</feature>
<dbReference type="Proteomes" id="UP000321570">
    <property type="component" value="Unassembled WGS sequence"/>
</dbReference>
<feature type="compositionally biased region" description="Basic and acidic residues" evidence="1">
    <location>
        <begin position="193"/>
        <end position="204"/>
    </location>
</feature>
<evidence type="ECO:0000256" key="1">
    <source>
        <dbReference type="SAM" id="MobiDB-lite"/>
    </source>
</evidence>
<feature type="compositionally biased region" description="Basic residues" evidence="1">
    <location>
        <begin position="180"/>
        <end position="192"/>
    </location>
</feature>
<gene>
    <name evidence="2" type="ORF">WMSIL1_LOCUS846</name>
</gene>
<feature type="compositionally biased region" description="Polar residues" evidence="1">
    <location>
        <begin position="205"/>
        <end position="214"/>
    </location>
</feature>
<reference evidence="2 3" key="1">
    <citation type="submission" date="2019-07" db="EMBL/GenBank/DDBJ databases">
        <authorList>
            <person name="Jastrzebski P J."/>
            <person name="Paukszto L."/>
            <person name="Jastrzebski P J."/>
        </authorList>
    </citation>
    <scope>NUCLEOTIDE SEQUENCE [LARGE SCALE GENOMIC DNA]</scope>
    <source>
        <strain evidence="2 3">WMS-il1</strain>
    </source>
</reference>
<sequence length="214" mass="25164">EALLRFLEFLYKLPCFNGHIYEFENIEDGKIFLIVILPTGLRRYQVEKDTHEISEDILIPWHKMRSIFVEDSYLSIEHLHKHTSEGKNKVLTTSWLCPSYWHAMNLCAEVIHQRLWHLSELKKDDSFYNIEESPTEARVCRAFELSRWLAKQYPPKSNRWTPSRLVGGNGDGGSTEKTPRTRRRDARRAAHRTQKEASHSHNSEDFGNTDPSLW</sequence>
<protein>
    <submittedName>
        <fullName evidence="2">Uncharacterized protein</fullName>
    </submittedName>
</protein>
<keyword evidence="3" id="KW-1185">Reference proteome</keyword>
<organism evidence="2 3">
    <name type="scientific">Hymenolepis diminuta</name>
    <name type="common">Rat tapeworm</name>
    <dbReference type="NCBI Taxonomy" id="6216"/>
    <lineage>
        <taxon>Eukaryota</taxon>
        <taxon>Metazoa</taxon>
        <taxon>Spiralia</taxon>
        <taxon>Lophotrochozoa</taxon>
        <taxon>Platyhelminthes</taxon>
        <taxon>Cestoda</taxon>
        <taxon>Eucestoda</taxon>
        <taxon>Cyclophyllidea</taxon>
        <taxon>Hymenolepididae</taxon>
        <taxon>Hymenolepis</taxon>
    </lineage>
</organism>
<evidence type="ECO:0000313" key="2">
    <source>
        <dbReference type="EMBL" id="VUZ39603.1"/>
    </source>
</evidence>